<feature type="domain" description="O-acyltransferase WSD1 C-terminal" evidence="13">
    <location>
        <begin position="315"/>
        <end position="454"/>
    </location>
</feature>
<name>A0A542ZI10_9MICO</name>
<keyword evidence="7 11" id="KW-0319">Glycerol metabolism</keyword>
<dbReference type="PANTHER" id="PTHR31650:SF1">
    <property type="entry name" value="WAX ESTER SYNTHASE_DIACYLGLYCEROL ACYLTRANSFERASE 4-RELATED"/>
    <property type="match status" value="1"/>
</dbReference>
<dbReference type="InterPro" id="IPR045034">
    <property type="entry name" value="O-acyltransferase_WSD1-like"/>
</dbReference>
<evidence type="ECO:0000259" key="13">
    <source>
        <dbReference type="Pfam" id="PF06974"/>
    </source>
</evidence>
<dbReference type="GO" id="GO:0019432">
    <property type="term" value="P:triglyceride biosynthetic process"/>
    <property type="evidence" value="ECO:0007669"/>
    <property type="project" value="UniProtKB-UniPathway"/>
</dbReference>
<evidence type="ECO:0000256" key="11">
    <source>
        <dbReference type="RuleBase" id="RU361241"/>
    </source>
</evidence>
<feature type="domain" description="O-acyltransferase WSD1-like N-terminal" evidence="12">
    <location>
        <begin position="8"/>
        <end position="272"/>
    </location>
</feature>
<dbReference type="InterPro" id="IPR009721">
    <property type="entry name" value="O-acyltransferase_WSD1_C"/>
</dbReference>
<dbReference type="InterPro" id="IPR004255">
    <property type="entry name" value="O-acyltransferase_WSD1_N"/>
</dbReference>
<protein>
    <recommendedName>
        <fullName evidence="4 11">Diacylglycerol O-acyltransferase</fullName>
        <ecNumber evidence="4 11">2.3.1.20</ecNumber>
    </recommendedName>
</protein>
<keyword evidence="8 11" id="KW-0443">Lipid metabolism</keyword>
<comment type="pathway">
    <text evidence="2">Lipid metabolism.</text>
</comment>
<comment type="similarity">
    <text evidence="3 11">Belongs to the long-chain O-acyltransferase family.</text>
</comment>
<dbReference type="Pfam" id="PF03007">
    <property type="entry name" value="WS_DGAT_cat"/>
    <property type="match status" value="1"/>
</dbReference>
<comment type="catalytic activity">
    <reaction evidence="10 11">
        <text>an acyl-CoA + a 1,2-diacyl-sn-glycerol = a triacyl-sn-glycerol + CoA</text>
        <dbReference type="Rhea" id="RHEA:10868"/>
        <dbReference type="ChEBI" id="CHEBI:17815"/>
        <dbReference type="ChEBI" id="CHEBI:57287"/>
        <dbReference type="ChEBI" id="CHEBI:58342"/>
        <dbReference type="ChEBI" id="CHEBI:64615"/>
        <dbReference type="EC" id="2.3.1.20"/>
    </reaction>
</comment>
<reference evidence="14 15" key="1">
    <citation type="submission" date="2019-06" db="EMBL/GenBank/DDBJ databases">
        <title>Sequencing the genomes of 1000 actinobacteria strains.</title>
        <authorList>
            <person name="Klenk H.-P."/>
        </authorList>
    </citation>
    <scope>NUCLEOTIDE SEQUENCE [LARGE SCALE GENOMIC DNA]</scope>
    <source>
        <strain evidence="14 15">DSM 18082</strain>
    </source>
</reference>
<evidence type="ECO:0000256" key="7">
    <source>
        <dbReference type="ARBA" id="ARBA00022798"/>
    </source>
</evidence>
<dbReference type="PANTHER" id="PTHR31650">
    <property type="entry name" value="O-ACYLTRANSFERASE (WSD1-LIKE) FAMILY PROTEIN"/>
    <property type="match status" value="1"/>
</dbReference>
<dbReference type="SUPFAM" id="SSF52777">
    <property type="entry name" value="CoA-dependent acyltransferases"/>
    <property type="match status" value="2"/>
</dbReference>
<dbReference type="Proteomes" id="UP000319514">
    <property type="component" value="Unassembled WGS sequence"/>
</dbReference>
<sequence>MSGRRRIGPVDTIWLNMDRPNNLMVIESVMFLDRAPDWDRLVDVVRRRMVERFPVFHQRPLPPRTPLGLPHWEDDPDFSLDRHLHRVRLPRPGDDAALQRLLEQHLHVPLDRAHPLWQIHLVDGYGSGAAVLCRFHHALADGMALTQVMLSLTDEAPDDDLGEAEGALAPPRHRGLAGLVDSALSATRAGAGLTRQAVTGIRGLTTPSGVVDAAGQVLRTAQVVDDLLLTSTPDNPLSGTPGIHKRAVWSQPWPLADLKHVGRLAGATLNDVLLSAVAGALCRYQLDHGAVPVDLPTMVPVNVRPLDQPLPRELGNKFALVFFTFPSSIQPPLERLAETKRRMDWLKRSPEATVTFGLITAIGRTTRQLEHYVVNFFADKVIGVTTNVAGPTSVRYLCGVRISGALGWVPGSGRQTLGVSIFTYADTLRVGFMADADRVREPEKLLHAVEREVADLISVARTA</sequence>
<evidence type="ECO:0000256" key="9">
    <source>
        <dbReference type="ARBA" id="ARBA00023315"/>
    </source>
</evidence>
<dbReference type="InterPro" id="IPR014292">
    <property type="entry name" value="Acyl_transf_WS/DGAT"/>
</dbReference>
<proteinExistence type="inferred from homology"/>
<dbReference type="GO" id="GO:0006071">
    <property type="term" value="P:glycerol metabolic process"/>
    <property type="evidence" value="ECO:0007669"/>
    <property type="project" value="UniProtKB-KW"/>
</dbReference>
<keyword evidence="5 11" id="KW-0444">Lipid biosynthesis</keyword>
<evidence type="ECO:0000313" key="15">
    <source>
        <dbReference type="Proteomes" id="UP000319514"/>
    </source>
</evidence>
<evidence type="ECO:0000256" key="10">
    <source>
        <dbReference type="ARBA" id="ARBA00048109"/>
    </source>
</evidence>
<keyword evidence="15" id="KW-1185">Reference proteome</keyword>
<dbReference type="Pfam" id="PF06974">
    <property type="entry name" value="WS_DGAT_C"/>
    <property type="match status" value="1"/>
</dbReference>
<comment type="pathway">
    <text evidence="1 11">Glycerolipid metabolism; triacylglycerol biosynthesis.</text>
</comment>
<dbReference type="InterPro" id="IPR023213">
    <property type="entry name" value="CAT-like_dom_sf"/>
</dbReference>
<dbReference type="EMBL" id="VFOQ01000001">
    <property type="protein sequence ID" value="TQL59929.1"/>
    <property type="molecule type" value="Genomic_DNA"/>
</dbReference>
<gene>
    <name evidence="14" type="ORF">FB474_1304</name>
</gene>
<evidence type="ECO:0000256" key="5">
    <source>
        <dbReference type="ARBA" id="ARBA00022516"/>
    </source>
</evidence>
<comment type="caution">
    <text evidence="14">The sequence shown here is derived from an EMBL/GenBank/DDBJ whole genome shotgun (WGS) entry which is preliminary data.</text>
</comment>
<evidence type="ECO:0000256" key="6">
    <source>
        <dbReference type="ARBA" id="ARBA00022679"/>
    </source>
</evidence>
<dbReference type="GO" id="GO:0004144">
    <property type="term" value="F:diacylglycerol O-acyltransferase activity"/>
    <property type="evidence" value="ECO:0007669"/>
    <property type="project" value="UniProtKB-EC"/>
</dbReference>
<keyword evidence="9 11" id="KW-0012">Acyltransferase</keyword>
<organism evidence="14 15">
    <name type="scientific">Oryzihumus leptocrescens</name>
    <dbReference type="NCBI Taxonomy" id="297536"/>
    <lineage>
        <taxon>Bacteria</taxon>
        <taxon>Bacillati</taxon>
        <taxon>Actinomycetota</taxon>
        <taxon>Actinomycetes</taxon>
        <taxon>Micrococcales</taxon>
        <taxon>Intrasporangiaceae</taxon>
        <taxon>Oryzihumus</taxon>
    </lineage>
</organism>
<evidence type="ECO:0000256" key="2">
    <source>
        <dbReference type="ARBA" id="ARBA00005189"/>
    </source>
</evidence>
<evidence type="ECO:0000256" key="1">
    <source>
        <dbReference type="ARBA" id="ARBA00004771"/>
    </source>
</evidence>
<evidence type="ECO:0000256" key="3">
    <source>
        <dbReference type="ARBA" id="ARBA00009587"/>
    </source>
</evidence>
<evidence type="ECO:0000313" key="14">
    <source>
        <dbReference type="EMBL" id="TQL59929.1"/>
    </source>
</evidence>
<dbReference type="EC" id="2.3.1.20" evidence="4 11"/>
<dbReference type="GO" id="GO:0005886">
    <property type="term" value="C:plasma membrane"/>
    <property type="evidence" value="ECO:0007669"/>
    <property type="project" value="TreeGrafter"/>
</dbReference>
<evidence type="ECO:0000256" key="4">
    <source>
        <dbReference type="ARBA" id="ARBA00013244"/>
    </source>
</evidence>
<dbReference type="UniPathway" id="UPA00282"/>
<accession>A0A542ZI10</accession>
<evidence type="ECO:0000259" key="12">
    <source>
        <dbReference type="Pfam" id="PF03007"/>
    </source>
</evidence>
<dbReference type="RefSeq" id="WP_221632453.1">
    <property type="nucleotide sequence ID" value="NZ_BAAAKX010000004.1"/>
</dbReference>
<dbReference type="Gene3D" id="3.30.559.10">
    <property type="entry name" value="Chloramphenicol acetyltransferase-like domain"/>
    <property type="match status" value="1"/>
</dbReference>
<dbReference type="AlphaFoldDB" id="A0A542ZI10"/>
<dbReference type="NCBIfam" id="TIGR02946">
    <property type="entry name" value="acyl_WS_DGAT"/>
    <property type="match status" value="1"/>
</dbReference>
<evidence type="ECO:0000256" key="8">
    <source>
        <dbReference type="ARBA" id="ARBA00023098"/>
    </source>
</evidence>
<keyword evidence="6 11" id="KW-0808">Transferase</keyword>